<dbReference type="AlphaFoldDB" id="A0AAD9MF39"/>
<reference evidence="1" key="1">
    <citation type="journal article" date="2023" name="Mol. Plant Microbe Interact.">
        <title>Elucidating the Obligate Nature and Biological Capacity of an Invasive Fungal Corn Pathogen.</title>
        <authorList>
            <person name="MacCready J.S."/>
            <person name="Roggenkamp E.M."/>
            <person name="Gdanetz K."/>
            <person name="Chilvers M.I."/>
        </authorList>
    </citation>
    <scope>NUCLEOTIDE SEQUENCE</scope>
    <source>
        <strain evidence="1">PM02</strain>
    </source>
</reference>
<dbReference type="Proteomes" id="UP001217918">
    <property type="component" value="Unassembled WGS sequence"/>
</dbReference>
<keyword evidence="2" id="KW-1185">Reference proteome</keyword>
<accession>A0AAD9MF39</accession>
<organism evidence="1 2">
    <name type="scientific">Phyllachora maydis</name>
    <dbReference type="NCBI Taxonomy" id="1825666"/>
    <lineage>
        <taxon>Eukaryota</taxon>
        <taxon>Fungi</taxon>
        <taxon>Dikarya</taxon>
        <taxon>Ascomycota</taxon>
        <taxon>Pezizomycotina</taxon>
        <taxon>Sordariomycetes</taxon>
        <taxon>Sordariomycetidae</taxon>
        <taxon>Phyllachorales</taxon>
        <taxon>Phyllachoraceae</taxon>
        <taxon>Phyllachora</taxon>
    </lineage>
</organism>
<evidence type="ECO:0000313" key="2">
    <source>
        <dbReference type="Proteomes" id="UP001217918"/>
    </source>
</evidence>
<protein>
    <submittedName>
        <fullName evidence="1">Uncharacterized protein</fullName>
    </submittedName>
</protein>
<name>A0AAD9MF39_9PEZI</name>
<dbReference type="EMBL" id="JAQQPM010000008">
    <property type="protein sequence ID" value="KAK2074759.1"/>
    <property type="molecule type" value="Genomic_DNA"/>
</dbReference>
<comment type="caution">
    <text evidence="1">The sequence shown here is derived from an EMBL/GenBank/DDBJ whole genome shotgun (WGS) entry which is preliminary data.</text>
</comment>
<evidence type="ECO:0000313" key="1">
    <source>
        <dbReference type="EMBL" id="KAK2074759.1"/>
    </source>
</evidence>
<sequence>MSFVFRKLLPYFSTNLLHSHNTSTKEDGFVWGLTITGRSKWDFRAQIAIRNVIVAFKRPEGWKRDPMALTILLERLQPQQPWTASLDEKVFMSLFRGIRNARADFHTKAGTRAALTAGTGPQDTLAAAVDRFEAAGGDLRPDVTEELLQLAGGLAEDGDEDDVAAAAAAAASCRAEHEDTGLGEEASSLSDVSMARDTDEAKFAALPAVRVHTAMDR</sequence>
<gene>
    <name evidence="1" type="ORF">P8C59_008942</name>
</gene>
<proteinExistence type="predicted"/>